<protein>
    <submittedName>
        <fullName evidence="1">Uncharacterized protein</fullName>
    </submittedName>
</protein>
<comment type="caution">
    <text evidence="1">The sequence shown here is derived from an EMBL/GenBank/DDBJ whole genome shotgun (WGS) entry which is preliminary data.</text>
</comment>
<dbReference type="EMBL" id="CAGS01000094">
    <property type="protein sequence ID" value="CCF83090.1"/>
    <property type="molecule type" value="Genomic_DNA"/>
</dbReference>
<name>I4EEH8_9BACT</name>
<evidence type="ECO:0000313" key="1">
    <source>
        <dbReference type="EMBL" id="CCF83090.1"/>
    </source>
</evidence>
<keyword evidence="2" id="KW-1185">Reference proteome</keyword>
<proteinExistence type="predicted"/>
<dbReference type="AlphaFoldDB" id="I4EEH8"/>
<evidence type="ECO:0000313" key="2">
    <source>
        <dbReference type="Proteomes" id="UP000004221"/>
    </source>
</evidence>
<dbReference type="Proteomes" id="UP000004221">
    <property type="component" value="Unassembled WGS sequence"/>
</dbReference>
<reference evidence="1 2" key="1">
    <citation type="journal article" date="2012" name="ISME J.">
        <title>Nitrification expanded: discovery, physiology and genomics of a nitrite-oxidizing bacterium from the phylum Chloroflexi.</title>
        <authorList>
            <person name="Sorokin D.Y."/>
            <person name="Lucker S."/>
            <person name="Vejmelkova D."/>
            <person name="Kostrikina N.A."/>
            <person name="Kleerebezem R."/>
            <person name="Rijpstra W.I."/>
            <person name="Damste J.S."/>
            <person name="Le Paslier D."/>
            <person name="Muyzer G."/>
            <person name="Wagner M."/>
            <person name="van Loosdrecht M.C."/>
            <person name="Daims H."/>
        </authorList>
    </citation>
    <scope>NUCLEOTIDE SEQUENCE [LARGE SCALE GENOMIC DNA]</scope>
    <source>
        <strain evidence="2">none</strain>
    </source>
</reference>
<sequence length="151" mass="17051">MYRRSEREWVLPGDGLEAGGGVHSRSGPMIPPAAVPIRPEWVPARKLRFWHTGALFVRYRIGTLDSGYQPRYAVISGYPIPGNQGVVVRRCRYAPRTMNEGAEADEKLTARGAHRRRDDQYPLYLVDRFRPHDLLTGGWGFPELLPSLVPG</sequence>
<organism evidence="1 2">
    <name type="scientific">Nitrolancea hollandica Lb</name>
    <dbReference type="NCBI Taxonomy" id="1129897"/>
    <lineage>
        <taxon>Bacteria</taxon>
        <taxon>Pseudomonadati</taxon>
        <taxon>Thermomicrobiota</taxon>
        <taxon>Thermomicrobia</taxon>
        <taxon>Sphaerobacterales</taxon>
        <taxon>Sphaerobacterineae</taxon>
        <taxon>Sphaerobacteraceae</taxon>
        <taxon>Nitrolancea</taxon>
    </lineage>
</organism>
<gene>
    <name evidence="1" type="ORF">NITHO_1830022</name>
</gene>
<accession>I4EEH8</accession>